<gene>
    <name evidence="2" type="ORF">GXW79_21070</name>
</gene>
<protein>
    <submittedName>
        <fullName evidence="2">Uncharacterized protein</fullName>
    </submittedName>
</protein>
<feature type="transmembrane region" description="Helical" evidence="1">
    <location>
        <begin position="181"/>
        <end position="201"/>
    </location>
</feature>
<feature type="transmembrane region" description="Helical" evidence="1">
    <location>
        <begin position="100"/>
        <end position="118"/>
    </location>
</feature>
<reference evidence="2" key="2">
    <citation type="journal article" date="2021" name="Syst. Appl. Microbiol.">
        <title>Roseomonas hellenica sp. nov., isolated from roots of wild-growing Alkanna tinctoria.</title>
        <authorList>
            <person name="Rat A."/>
            <person name="Naranjo H.D."/>
            <person name="Lebbe L."/>
            <person name="Cnockaert M."/>
            <person name="Krigas N."/>
            <person name="Grigoriadou K."/>
            <person name="Maloupa E."/>
            <person name="Willems A."/>
        </authorList>
    </citation>
    <scope>NUCLEOTIDE SEQUENCE</scope>
    <source>
        <strain evidence="2">LMG 28251</strain>
    </source>
</reference>
<proteinExistence type="predicted"/>
<dbReference type="AlphaFoldDB" id="A0AAF1K0A2"/>
<feature type="transmembrane region" description="Helical" evidence="1">
    <location>
        <begin position="67"/>
        <end position="88"/>
    </location>
</feature>
<keyword evidence="1" id="KW-0472">Membrane</keyword>
<dbReference type="EMBL" id="JAAEDH010000044">
    <property type="protein sequence ID" value="MBR0657580.1"/>
    <property type="molecule type" value="Genomic_DNA"/>
</dbReference>
<feature type="transmembrane region" description="Helical" evidence="1">
    <location>
        <begin position="124"/>
        <end position="145"/>
    </location>
</feature>
<comment type="caution">
    <text evidence="2">The sequence shown here is derived from an EMBL/GenBank/DDBJ whole genome shotgun (WGS) entry which is preliminary data.</text>
</comment>
<sequence>MAAPALVARRSRWPGFLQMLAGAIGFALVVAALRDGVGIAWSKVAFVELSTWVAQRPGWAPEVAADLAVLTRPTLLCLVGGTVVLGSWARGGAGAGLRAAMLFAVAYFALMALLASYAAPGEGFLGWVGTARFPAAPVFWAVLVWGRLFGVLGGAPMAVLGGLVGIAAGAGRVAVGDDAPVDAVAGVFAAIAVWGLARWAVPGRR</sequence>
<evidence type="ECO:0000313" key="3">
    <source>
        <dbReference type="Proteomes" id="UP001196068"/>
    </source>
</evidence>
<organism evidence="2 3">
    <name type="scientific">Plastoroseomonas arctica</name>
    <dbReference type="NCBI Taxonomy" id="1509237"/>
    <lineage>
        <taxon>Bacteria</taxon>
        <taxon>Pseudomonadati</taxon>
        <taxon>Pseudomonadota</taxon>
        <taxon>Alphaproteobacteria</taxon>
        <taxon>Acetobacterales</taxon>
        <taxon>Acetobacteraceae</taxon>
        <taxon>Plastoroseomonas</taxon>
    </lineage>
</organism>
<keyword evidence="3" id="KW-1185">Reference proteome</keyword>
<evidence type="ECO:0000313" key="2">
    <source>
        <dbReference type="EMBL" id="MBR0657580.1"/>
    </source>
</evidence>
<feature type="transmembrane region" description="Helical" evidence="1">
    <location>
        <begin position="157"/>
        <end position="175"/>
    </location>
</feature>
<keyword evidence="1" id="KW-1133">Transmembrane helix</keyword>
<keyword evidence="1" id="KW-0812">Transmembrane</keyword>
<feature type="transmembrane region" description="Helical" evidence="1">
    <location>
        <begin position="12"/>
        <end position="33"/>
    </location>
</feature>
<dbReference type="Proteomes" id="UP001196068">
    <property type="component" value="Unassembled WGS sequence"/>
</dbReference>
<name>A0AAF1K0A2_9PROT</name>
<accession>A0AAF1K0A2</accession>
<reference evidence="2" key="1">
    <citation type="submission" date="2020-01" db="EMBL/GenBank/DDBJ databases">
        <authorList>
            <person name="Rat A."/>
        </authorList>
    </citation>
    <scope>NUCLEOTIDE SEQUENCE</scope>
    <source>
        <strain evidence="2">LMG 28251</strain>
    </source>
</reference>
<evidence type="ECO:0000256" key="1">
    <source>
        <dbReference type="SAM" id="Phobius"/>
    </source>
</evidence>